<evidence type="ECO:0000256" key="3">
    <source>
        <dbReference type="ARBA" id="ARBA00022670"/>
    </source>
</evidence>
<protein>
    <recommendedName>
        <fullName evidence="8">Ubiquitin carboxyl-terminal hydrolase</fullName>
        <ecNumber evidence="8">3.4.19.12</ecNumber>
    </recommendedName>
</protein>
<dbReference type="Gene3D" id="3.40.532.10">
    <property type="entry name" value="Peptidase C12, ubiquitin carboxyl-terminal hydrolase"/>
    <property type="match status" value="1"/>
</dbReference>
<dbReference type="PANTHER" id="PTHR10589:SF17">
    <property type="entry name" value="UBIQUITIN CARBOXYL-TERMINAL HYDROLASE"/>
    <property type="match status" value="1"/>
</dbReference>
<dbReference type="SUPFAM" id="SSF54001">
    <property type="entry name" value="Cysteine proteinases"/>
    <property type="match status" value="1"/>
</dbReference>
<keyword evidence="4 7" id="KW-0833">Ubl conjugation pathway</keyword>
<sequence length="240" mass="26767">MSPCRSVIPLESNPEIFTKFARSLGLSNGYAFHDIYSLTEPDLMAFLPRPMKAIVLLFPLNAFFDAAKDLSEDSNAGAKTGVSAGENPIWFKQTVRNACGLYALLHSLSNNPQLLENDSKLGHFLTHNKRADNRYADDQTDNFIVSISEMYNENSSLGQTEAPSAEDEVDLHFITFIESQGNVYEMDGRRPNGAKLIGKMSSGDLLEDPLVKKTAQWYMNNADEKMKMQFSLLGLAPTWD</sequence>
<feature type="active site" description="Proton donor" evidence="7">
    <location>
        <position position="172"/>
    </location>
</feature>
<proteinExistence type="inferred from homology"/>
<dbReference type="PANTHER" id="PTHR10589">
    <property type="entry name" value="UBIQUITIN CARBOXYL-TERMINAL HYDROLASE"/>
    <property type="match status" value="1"/>
</dbReference>
<feature type="site" description="Important for enzyme activity" evidence="7">
    <location>
        <position position="187"/>
    </location>
</feature>
<evidence type="ECO:0000256" key="1">
    <source>
        <dbReference type="ARBA" id="ARBA00000707"/>
    </source>
</evidence>
<dbReference type="InterPro" id="IPR057254">
    <property type="entry name" value="UCH_AS"/>
</dbReference>
<dbReference type="InterPro" id="IPR036959">
    <property type="entry name" value="Peptidase_C12_UCH_sf"/>
</dbReference>
<keyword evidence="6 7" id="KW-0788">Thiol protease</keyword>
<evidence type="ECO:0000259" key="9">
    <source>
        <dbReference type="PROSITE" id="PS52048"/>
    </source>
</evidence>
<dbReference type="Pfam" id="PF01088">
    <property type="entry name" value="Peptidase_C12"/>
    <property type="match status" value="1"/>
</dbReference>
<feature type="site" description="Transition state stabilizer" evidence="7">
    <location>
        <position position="93"/>
    </location>
</feature>
<dbReference type="PROSITE" id="PS52048">
    <property type="entry name" value="UCH_DOMAIN"/>
    <property type="match status" value="1"/>
</dbReference>
<dbReference type="InterPro" id="IPR001578">
    <property type="entry name" value="Peptidase_C12_UCH"/>
</dbReference>
<keyword evidence="3 7" id="KW-0645">Protease</keyword>
<evidence type="ECO:0000256" key="2">
    <source>
        <dbReference type="ARBA" id="ARBA00009326"/>
    </source>
</evidence>
<dbReference type="GO" id="GO:0006511">
    <property type="term" value="P:ubiquitin-dependent protein catabolic process"/>
    <property type="evidence" value="ECO:0007669"/>
    <property type="project" value="UniProtKB-UniRule"/>
</dbReference>
<evidence type="ECO:0000256" key="8">
    <source>
        <dbReference type="RuleBase" id="RU361215"/>
    </source>
</evidence>
<organism evidence="10 11">
    <name type="scientific">Lachancea meyersii CBS 8951</name>
    <dbReference type="NCBI Taxonomy" id="1266667"/>
    <lineage>
        <taxon>Eukaryota</taxon>
        <taxon>Fungi</taxon>
        <taxon>Dikarya</taxon>
        <taxon>Ascomycota</taxon>
        <taxon>Saccharomycotina</taxon>
        <taxon>Saccharomycetes</taxon>
        <taxon>Saccharomycetales</taxon>
        <taxon>Saccharomycetaceae</taxon>
        <taxon>Lachancea</taxon>
    </lineage>
</organism>
<dbReference type="Proteomes" id="UP000191144">
    <property type="component" value="Chromosome A"/>
</dbReference>
<reference evidence="11" key="1">
    <citation type="submission" date="2016-03" db="EMBL/GenBank/DDBJ databases">
        <authorList>
            <person name="Devillers Hugo."/>
        </authorList>
    </citation>
    <scope>NUCLEOTIDE SEQUENCE [LARGE SCALE GENOMIC DNA]</scope>
</reference>
<dbReference type="EMBL" id="LT598483">
    <property type="protein sequence ID" value="SCU77534.1"/>
    <property type="molecule type" value="Genomic_DNA"/>
</dbReference>
<comment type="catalytic activity">
    <reaction evidence="1 7 8">
        <text>Thiol-dependent hydrolysis of ester, thioester, amide, peptide and isopeptide bonds formed by the C-terminal Gly of ubiquitin (a 76-residue protein attached to proteins as an intracellular targeting signal).</text>
        <dbReference type="EC" id="3.4.19.12"/>
    </reaction>
</comment>
<dbReference type="OrthoDB" id="427186at2759"/>
<dbReference type="GO" id="GO:0005737">
    <property type="term" value="C:cytoplasm"/>
    <property type="evidence" value="ECO:0007669"/>
    <property type="project" value="TreeGrafter"/>
</dbReference>
<evidence type="ECO:0000256" key="5">
    <source>
        <dbReference type="ARBA" id="ARBA00022801"/>
    </source>
</evidence>
<accession>A0A1G4IM83</accession>
<evidence type="ECO:0000256" key="7">
    <source>
        <dbReference type="PROSITE-ProRule" id="PRU01393"/>
    </source>
</evidence>
<dbReference type="GO" id="GO:0016579">
    <property type="term" value="P:protein deubiquitination"/>
    <property type="evidence" value="ECO:0007669"/>
    <property type="project" value="TreeGrafter"/>
</dbReference>
<evidence type="ECO:0000313" key="11">
    <source>
        <dbReference type="Proteomes" id="UP000191144"/>
    </source>
</evidence>
<dbReference type="AlphaFoldDB" id="A0A1G4IM83"/>
<dbReference type="PRINTS" id="PR00707">
    <property type="entry name" value="UBCTHYDRLASE"/>
</dbReference>
<keyword evidence="5 7" id="KW-0378">Hydrolase</keyword>
<name>A0A1G4IM83_9SACH</name>
<feature type="active site" description="Nucleophile" evidence="7">
    <location>
        <position position="99"/>
    </location>
</feature>
<dbReference type="EC" id="3.4.19.12" evidence="8"/>
<dbReference type="GO" id="GO:0004843">
    <property type="term" value="F:cysteine-type deubiquitinase activity"/>
    <property type="evidence" value="ECO:0007669"/>
    <property type="project" value="UniProtKB-UniRule"/>
</dbReference>
<feature type="domain" description="UCH catalytic" evidence="9">
    <location>
        <begin position="6"/>
        <end position="237"/>
    </location>
</feature>
<evidence type="ECO:0000256" key="6">
    <source>
        <dbReference type="ARBA" id="ARBA00022807"/>
    </source>
</evidence>
<dbReference type="InterPro" id="IPR038765">
    <property type="entry name" value="Papain-like_cys_pep_sf"/>
</dbReference>
<gene>
    <name evidence="10" type="ORF">LAME_0A01420G</name>
</gene>
<comment type="similarity">
    <text evidence="2 7 8">Belongs to the peptidase C12 family.</text>
</comment>
<evidence type="ECO:0000256" key="4">
    <source>
        <dbReference type="ARBA" id="ARBA00022786"/>
    </source>
</evidence>
<keyword evidence="11" id="KW-1185">Reference proteome</keyword>
<dbReference type="PROSITE" id="PS00140">
    <property type="entry name" value="UCH_1"/>
    <property type="match status" value="1"/>
</dbReference>
<evidence type="ECO:0000313" key="10">
    <source>
        <dbReference type="EMBL" id="SCU77534.1"/>
    </source>
</evidence>